<comment type="caution">
    <text evidence="1">The sequence shown here is derived from an EMBL/GenBank/DDBJ whole genome shotgun (WGS) entry which is preliminary data.</text>
</comment>
<evidence type="ECO:0000313" key="2">
    <source>
        <dbReference type="Proteomes" id="UP000252558"/>
    </source>
</evidence>
<dbReference type="EMBL" id="QPID01000011">
    <property type="protein sequence ID" value="RCU45297.1"/>
    <property type="molecule type" value="Genomic_DNA"/>
</dbReference>
<name>A0A368N402_9GAMM</name>
<reference evidence="1 2" key="1">
    <citation type="submission" date="2018-07" db="EMBL/GenBank/DDBJ databases">
        <title>Corallincola holothuriorum sp. nov., a new facultative anaerobe isolated from sea cucumber Apostichopus japonicus.</title>
        <authorList>
            <person name="Xia H."/>
        </authorList>
    </citation>
    <scope>NUCLEOTIDE SEQUENCE [LARGE SCALE GENOMIC DNA]</scope>
    <source>
        <strain evidence="1 2">C4</strain>
    </source>
</reference>
<organism evidence="1 2">
    <name type="scientific">Corallincola holothuriorum</name>
    <dbReference type="NCBI Taxonomy" id="2282215"/>
    <lineage>
        <taxon>Bacteria</taxon>
        <taxon>Pseudomonadati</taxon>
        <taxon>Pseudomonadota</taxon>
        <taxon>Gammaproteobacteria</taxon>
        <taxon>Alteromonadales</taxon>
        <taxon>Psychromonadaceae</taxon>
        <taxon>Corallincola</taxon>
    </lineage>
</organism>
<dbReference type="RefSeq" id="WP_114339520.1">
    <property type="nucleotide sequence ID" value="NZ_QPID01000011.1"/>
</dbReference>
<proteinExistence type="predicted"/>
<dbReference type="Proteomes" id="UP000252558">
    <property type="component" value="Unassembled WGS sequence"/>
</dbReference>
<keyword evidence="2" id="KW-1185">Reference proteome</keyword>
<evidence type="ECO:0000313" key="1">
    <source>
        <dbReference type="EMBL" id="RCU45297.1"/>
    </source>
</evidence>
<accession>A0A368N402</accession>
<dbReference type="AlphaFoldDB" id="A0A368N402"/>
<sequence length="233" mass="26939">MRELVKKAYTYIYKLKLNHQLNQMKRMTNEVDKLTLDEAPKLPYNQALMDDLIEYLDSEEVVGVEFVYDYAEFEWLVDDLADFFNVEIVKTKENQYLVSGEVIDPPVTGTFCDSQIFTASVYNSIPDSKKSEVYCDSSGRFLLLISDERYQLLKNKYGDLLGFKSEQNLLPNLSKWKPGMCAYSGINYPYSGGHTDMISFVAEYIEHLKLVYRQHPDLDLILEEAASKLSLIK</sequence>
<gene>
    <name evidence="1" type="ORF">DU002_16420</name>
</gene>
<protein>
    <submittedName>
        <fullName evidence="1">Uncharacterized protein</fullName>
    </submittedName>
</protein>